<keyword evidence="4 8" id="KW-0812">Transmembrane</keyword>
<protein>
    <submittedName>
        <fullName evidence="11">Mechanosensitive channel MscK</fullName>
    </submittedName>
</protein>
<evidence type="ECO:0000256" key="6">
    <source>
        <dbReference type="ARBA" id="ARBA00023136"/>
    </source>
</evidence>
<evidence type="ECO:0000259" key="10">
    <source>
        <dbReference type="Pfam" id="PF21082"/>
    </source>
</evidence>
<dbReference type="Gene3D" id="3.30.70.100">
    <property type="match status" value="1"/>
</dbReference>
<dbReference type="SUPFAM" id="SSF50182">
    <property type="entry name" value="Sm-like ribonucleoproteins"/>
    <property type="match status" value="1"/>
</dbReference>
<comment type="subcellular location">
    <subcellularLocation>
        <location evidence="1">Cell membrane</location>
        <topology evidence="1">Multi-pass membrane protein</topology>
    </subcellularLocation>
</comment>
<reference evidence="11 12" key="1">
    <citation type="submission" date="2019-02" db="EMBL/GenBank/DDBJ databases">
        <title>Deep-cultivation of Planctomycetes and their phenomic and genomic characterization uncovers novel biology.</title>
        <authorList>
            <person name="Wiegand S."/>
            <person name="Jogler M."/>
            <person name="Boedeker C."/>
            <person name="Pinto D."/>
            <person name="Vollmers J."/>
            <person name="Rivas-Marin E."/>
            <person name="Kohn T."/>
            <person name="Peeters S.H."/>
            <person name="Heuer A."/>
            <person name="Rast P."/>
            <person name="Oberbeckmann S."/>
            <person name="Bunk B."/>
            <person name="Jeske O."/>
            <person name="Meyerdierks A."/>
            <person name="Storesund J.E."/>
            <person name="Kallscheuer N."/>
            <person name="Luecker S."/>
            <person name="Lage O.M."/>
            <person name="Pohl T."/>
            <person name="Merkel B.J."/>
            <person name="Hornburger P."/>
            <person name="Mueller R.-W."/>
            <person name="Bruemmer F."/>
            <person name="Labrenz M."/>
            <person name="Spormann A.M."/>
            <person name="Op Den Camp H."/>
            <person name="Overmann J."/>
            <person name="Amann R."/>
            <person name="Jetten M.S.M."/>
            <person name="Mascher T."/>
            <person name="Medema M.H."/>
            <person name="Devos D.P."/>
            <person name="Kaster A.-K."/>
            <person name="Ovreas L."/>
            <person name="Rohde M."/>
            <person name="Galperin M.Y."/>
            <person name="Jogler C."/>
        </authorList>
    </citation>
    <scope>NUCLEOTIDE SEQUENCE [LARGE SCALE GENOMIC DNA]</scope>
    <source>
        <strain evidence="11 12">Pla144</strain>
    </source>
</reference>
<proteinExistence type="inferred from homology"/>
<dbReference type="SUPFAM" id="SSF82861">
    <property type="entry name" value="Mechanosensitive channel protein MscS (YggB), transmembrane region"/>
    <property type="match status" value="1"/>
</dbReference>
<dbReference type="InterPro" id="IPR011066">
    <property type="entry name" value="MscS_channel_C_sf"/>
</dbReference>
<feature type="transmembrane region" description="Helical" evidence="8">
    <location>
        <begin position="496"/>
        <end position="514"/>
    </location>
</feature>
<feature type="coiled-coil region" evidence="7">
    <location>
        <begin position="326"/>
        <end position="442"/>
    </location>
</feature>
<evidence type="ECO:0000313" key="12">
    <source>
        <dbReference type="Proteomes" id="UP000318437"/>
    </source>
</evidence>
<accession>A0A5C6CD20</accession>
<dbReference type="InterPro" id="IPR049278">
    <property type="entry name" value="MS_channel_C"/>
</dbReference>
<dbReference type="SUPFAM" id="SSF82689">
    <property type="entry name" value="Mechanosensitive channel protein MscS (YggB), C-terminal domain"/>
    <property type="match status" value="1"/>
</dbReference>
<dbReference type="InterPro" id="IPR052702">
    <property type="entry name" value="MscS-like_channel"/>
</dbReference>
<feature type="domain" description="Mechanosensitive ion channel MscS C-terminal" evidence="10">
    <location>
        <begin position="653"/>
        <end position="733"/>
    </location>
</feature>
<keyword evidence="12" id="KW-1185">Reference proteome</keyword>
<keyword evidence="7" id="KW-0175">Coiled coil</keyword>
<feature type="domain" description="Mechanosensitive ion channel MscS" evidence="9">
    <location>
        <begin position="576"/>
        <end position="642"/>
    </location>
</feature>
<comment type="caution">
    <text evidence="11">The sequence shown here is derived from an EMBL/GenBank/DDBJ whole genome shotgun (WGS) entry which is preliminary data.</text>
</comment>
<dbReference type="EMBL" id="SJPS01000011">
    <property type="protein sequence ID" value="TWU21276.1"/>
    <property type="molecule type" value="Genomic_DNA"/>
</dbReference>
<keyword evidence="3" id="KW-1003">Cell membrane</keyword>
<evidence type="ECO:0000256" key="2">
    <source>
        <dbReference type="ARBA" id="ARBA00008017"/>
    </source>
</evidence>
<evidence type="ECO:0000256" key="5">
    <source>
        <dbReference type="ARBA" id="ARBA00022989"/>
    </source>
</evidence>
<dbReference type="InterPro" id="IPR010920">
    <property type="entry name" value="LSM_dom_sf"/>
</dbReference>
<evidence type="ECO:0000256" key="7">
    <source>
        <dbReference type="SAM" id="Coils"/>
    </source>
</evidence>
<dbReference type="PANTHER" id="PTHR30347:SF1">
    <property type="entry name" value="MECHANOSENSITIVE CHANNEL MSCK"/>
    <property type="match status" value="1"/>
</dbReference>
<evidence type="ECO:0000259" key="9">
    <source>
        <dbReference type="Pfam" id="PF00924"/>
    </source>
</evidence>
<feature type="transmembrane region" description="Helical" evidence="8">
    <location>
        <begin position="535"/>
        <end position="552"/>
    </location>
</feature>
<organism evidence="11 12">
    <name type="scientific">Bythopirellula polymerisocia</name>
    <dbReference type="NCBI Taxonomy" id="2528003"/>
    <lineage>
        <taxon>Bacteria</taxon>
        <taxon>Pseudomonadati</taxon>
        <taxon>Planctomycetota</taxon>
        <taxon>Planctomycetia</taxon>
        <taxon>Pirellulales</taxon>
        <taxon>Lacipirellulaceae</taxon>
        <taxon>Bythopirellula</taxon>
    </lineage>
</organism>
<comment type="similarity">
    <text evidence="2">Belongs to the MscS (TC 1.A.23) family.</text>
</comment>
<dbReference type="Proteomes" id="UP000318437">
    <property type="component" value="Unassembled WGS sequence"/>
</dbReference>
<keyword evidence="5 8" id="KW-1133">Transmembrane helix</keyword>
<evidence type="ECO:0000313" key="11">
    <source>
        <dbReference type="EMBL" id="TWU21276.1"/>
    </source>
</evidence>
<feature type="coiled-coil region" evidence="7">
    <location>
        <begin position="102"/>
        <end position="193"/>
    </location>
</feature>
<sequence>MFFSNCRLVLLALVALVWIDACFLTRSGYGQLPGPTSILETKGDPQEKSARPVAEWIEGVKQRLVEAESLVTKAQVADQEPSAAIVQQVDLLDRLELTLGQVASSEAEVDVAEAKRDEAQTNLEGFLLQGLPDSEASSFLLLDATRDQLDEAKGRLKRLKVREKGALQELENARKESKELESARRIAKETLDESNGDVRRIPLNQKYVVAALAAEVAEATVRRREAELLTARLARESQELILKELEEKTQVLADNAKFDQVELNKQLQKLDEQANELKNTLSTAKRSDTRRKYLEEQWMRTQRQLDASTGDKATLQEELLAYQLGRSDLDEREEELKIALKRIEDSQQVWKRRQQLFLKQPEKDTLSDWKEENERALSQLAGEQRSANGKLEDLRNQHAAIKKKLSSAEEGSPLPNWYAQQLTALEGLIQSQEDNLRSIEAALHLQSKLARQMTTDSLTATARERIHEFWDKLEALWNTELGSFEQPVTIQKVVKALLLFFVGFLIARVISRWLGKYLLGRMDIDASGAATVQSLSFYLLIVLFSLLALNVVRVPLTAFTVLGGAVALGIGFGSQNIINNFISGLILHAERPVKIGDLIQIGDLYGNVEHIGARSTRIRTGDNLEIIVPNSTFLQDNVINFTLSSDKMRTFVAVGVAYGSPVIAVAQLLRRAVVETGRASKEPPPIVLFKNFGDNALEFEVHFWIRMRTMMDRRQIESAVRYQITQLFAEEGITVAFPQRDVHLNTTSPLVVQMADNVQA</sequence>
<feature type="coiled-coil region" evidence="7">
    <location>
        <begin position="228"/>
        <end position="287"/>
    </location>
</feature>
<dbReference type="InterPro" id="IPR023408">
    <property type="entry name" value="MscS_beta-dom_sf"/>
</dbReference>
<dbReference type="Pfam" id="PF21082">
    <property type="entry name" value="MS_channel_3rd"/>
    <property type="match status" value="1"/>
</dbReference>
<dbReference type="PANTHER" id="PTHR30347">
    <property type="entry name" value="POTASSIUM CHANNEL RELATED"/>
    <property type="match status" value="1"/>
</dbReference>
<evidence type="ECO:0000256" key="3">
    <source>
        <dbReference type="ARBA" id="ARBA00022475"/>
    </source>
</evidence>
<evidence type="ECO:0000256" key="4">
    <source>
        <dbReference type="ARBA" id="ARBA00022692"/>
    </source>
</evidence>
<dbReference type="Gene3D" id="2.30.30.60">
    <property type="match status" value="1"/>
</dbReference>
<feature type="transmembrane region" description="Helical" evidence="8">
    <location>
        <begin position="558"/>
        <end position="578"/>
    </location>
</feature>
<evidence type="ECO:0000256" key="8">
    <source>
        <dbReference type="SAM" id="Phobius"/>
    </source>
</evidence>
<dbReference type="GO" id="GO:0005886">
    <property type="term" value="C:plasma membrane"/>
    <property type="evidence" value="ECO:0007669"/>
    <property type="project" value="UniProtKB-SubCell"/>
</dbReference>
<dbReference type="Gene3D" id="1.10.287.1260">
    <property type="match status" value="1"/>
</dbReference>
<keyword evidence="6 8" id="KW-0472">Membrane</keyword>
<dbReference type="GO" id="GO:0008381">
    <property type="term" value="F:mechanosensitive monoatomic ion channel activity"/>
    <property type="evidence" value="ECO:0007669"/>
    <property type="project" value="UniProtKB-ARBA"/>
</dbReference>
<dbReference type="Pfam" id="PF00924">
    <property type="entry name" value="MS_channel_2nd"/>
    <property type="match status" value="1"/>
</dbReference>
<gene>
    <name evidence="11" type="primary">mscK_2</name>
    <name evidence="11" type="ORF">Pla144_46850</name>
</gene>
<dbReference type="AlphaFoldDB" id="A0A5C6CD20"/>
<evidence type="ECO:0000256" key="1">
    <source>
        <dbReference type="ARBA" id="ARBA00004651"/>
    </source>
</evidence>
<dbReference type="InterPro" id="IPR011014">
    <property type="entry name" value="MscS_channel_TM-2"/>
</dbReference>
<name>A0A5C6CD20_9BACT</name>
<dbReference type="InterPro" id="IPR006685">
    <property type="entry name" value="MscS_channel_2nd"/>
</dbReference>